<feature type="chain" id="PRO_5039062602" evidence="3">
    <location>
        <begin position="34"/>
        <end position="443"/>
    </location>
</feature>
<evidence type="ECO:0000256" key="2">
    <source>
        <dbReference type="ARBA" id="ARBA00022448"/>
    </source>
</evidence>
<comment type="similarity">
    <text evidence="1">Belongs to the bacterial solute-binding protein 1 family.</text>
</comment>
<reference evidence="4 5" key="1">
    <citation type="journal article" date="2014" name="Int. J. Syst. Evol. Microbiol.">
        <title>Description of Galbitalea soli gen. nov., sp. nov., and Frondihabitans sucicola sp. nov.</title>
        <authorList>
            <person name="Kim S.J."/>
            <person name="Lim J.M."/>
            <person name="Ahn J.H."/>
            <person name="Weon H.Y."/>
            <person name="Hamada M."/>
            <person name="Suzuki K."/>
            <person name="Ahn T.Y."/>
            <person name="Kwon S.W."/>
        </authorList>
    </citation>
    <scope>NUCLEOTIDE SEQUENCE [LARGE SCALE GENOMIC DNA]</scope>
    <source>
        <strain evidence="4 5">NBRC 108727</strain>
    </source>
</reference>
<dbReference type="SUPFAM" id="SSF53850">
    <property type="entry name" value="Periplasmic binding protein-like II"/>
    <property type="match status" value="1"/>
</dbReference>
<feature type="signal peptide" evidence="3">
    <location>
        <begin position="1"/>
        <end position="33"/>
    </location>
</feature>
<evidence type="ECO:0000256" key="3">
    <source>
        <dbReference type="SAM" id="SignalP"/>
    </source>
</evidence>
<keyword evidence="5" id="KW-1185">Reference proteome</keyword>
<dbReference type="InterPro" id="IPR050490">
    <property type="entry name" value="Bact_solute-bd_prot1"/>
</dbReference>
<sequence length="443" mass="47044">MKSLPLRRVLITIGVLATTALLATGCSSTSPVAAEHVGVADGVVTIYGSTTGADAILLQKSWEPWATAHNITIKYQGSATFQGDIGGEAQKQQAPDLAIFDQPGLMRDLARLGYLKPAPASVKAAVAQHYTKEWARVASLGSTLYGSPFLATIHGYIWYSPKMFAKYGITSPPTTWPQLKALTQTLYEKAGRSPWCEGFDSASTSGAAGTDWIEDVLIRESGPKVYDAWATHRIPFTDEHVAQAMSDAGQIVMSPTYTNSEFGGAGSIATTSQVQIAKALVAGKCLLTHQPSSFESVLQLPNVGNPTIAPTKGIWAFMMPSVTGDATPIIGSGSVLAAFSNDAQTKEVQAYLASPEWANSRARLGGVISANLGLNPANTNDLLAKFAIQLLQKPSTVFRYDASDQMPAIIGSGAFLTGMMEWAKGAPVPKVLKEIDSYWPDSP</sequence>
<evidence type="ECO:0000313" key="5">
    <source>
        <dbReference type="Proteomes" id="UP000479756"/>
    </source>
</evidence>
<dbReference type="Gene3D" id="3.40.190.10">
    <property type="entry name" value="Periplasmic binding protein-like II"/>
    <property type="match status" value="2"/>
</dbReference>
<gene>
    <name evidence="4" type="ORF">G3T37_12195</name>
</gene>
<proteinExistence type="inferred from homology"/>
<keyword evidence="2" id="KW-0813">Transport</keyword>
<evidence type="ECO:0000256" key="1">
    <source>
        <dbReference type="ARBA" id="ARBA00008520"/>
    </source>
</evidence>
<protein>
    <submittedName>
        <fullName evidence="4">Extracellular solute-binding protein</fullName>
    </submittedName>
</protein>
<dbReference type="PANTHER" id="PTHR43649:SF29">
    <property type="entry name" value="OSMOPROTECTIVE COMPOUNDS-BINDING PROTEIN GGTB"/>
    <property type="match status" value="1"/>
</dbReference>
<comment type="caution">
    <text evidence="4">The sequence shown here is derived from an EMBL/GenBank/DDBJ whole genome shotgun (WGS) entry which is preliminary data.</text>
</comment>
<accession>A0A7C9PP43</accession>
<dbReference type="Proteomes" id="UP000479756">
    <property type="component" value="Unassembled WGS sequence"/>
</dbReference>
<keyword evidence="3" id="KW-0732">Signal</keyword>
<dbReference type="AlphaFoldDB" id="A0A7C9PP43"/>
<evidence type="ECO:0000313" key="4">
    <source>
        <dbReference type="EMBL" id="NEM92114.1"/>
    </source>
</evidence>
<dbReference type="PANTHER" id="PTHR43649">
    <property type="entry name" value="ARABINOSE-BINDING PROTEIN-RELATED"/>
    <property type="match status" value="1"/>
</dbReference>
<organism evidence="4 5">
    <name type="scientific">Galbitalea soli</name>
    <dbReference type="NCBI Taxonomy" id="1268042"/>
    <lineage>
        <taxon>Bacteria</taxon>
        <taxon>Bacillati</taxon>
        <taxon>Actinomycetota</taxon>
        <taxon>Actinomycetes</taxon>
        <taxon>Micrococcales</taxon>
        <taxon>Microbacteriaceae</taxon>
        <taxon>Galbitalea</taxon>
    </lineage>
</organism>
<dbReference type="PROSITE" id="PS51257">
    <property type="entry name" value="PROKAR_LIPOPROTEIN"/>
    <property type="match status" value="1"/>
</dbReference>
<dbReference type="EMBL" id="JAAGWZ010000004">
    <property type="protein sequence ID" value="NEM92114.1"/>
    <property type="molecule type" value="Genomic_DNA"/>
</dbReference>
<name>A0A7C9PP43_9MICO</name>
<dbReference type="RefSeq" id="WP_163474177.1">
    <property type="nucleotide sequence ID" value="NZ_JAAGWZ010000004.1"/>
</dbReference>